<dbReference type="Pfam" id="PF02371">
    <property type="entry name" value="Transposase_20"/>
    <property type="match status" value="1"/>
</dbReference>
<accession>A0A252F4V1</accession>
<comment type="caution">
    <text evidence="3">The sequence shown here is derived from an EMBL/GenBank/DDBJ whole genome shotgun (WGS) entry which is preliminary data.</text>
</comment>
<dbReference type="Proteomes" id="UP000194903">
    <property type="component" value="Unassembled WGS sequence"/>
</dbReference>
<evidence type="ECO:0000259" key="1">
    <source>
        <dbReference type="Pfam" id="PF01548"/>
    </source>
</evidence>
<dbReference type="PANTHER" id="PTHR33055:SF3">
    <property type="entry name" value="PUTATIVE TRANSPOSASE FOR IS117-RELATED"/>
    <property type="match status" value="1"/>
</dbReference>
<dbReference type="EMBL" id="NHOC01000005">
    <property type="protein sequence ID" value="OUM20799.1"/>
    <property type="molecule type" value="Genomic_DNA"/>
</dbReference>
<keyword evidence="4" id="KW-1185">Reference proteome</keyword>
<dbReference type="Pfam" id="PF01548">
    <property type="entry name" value="DEDD_Tnp_IS110"/>
    <property type="match status" value="1"/>
</dbReference>
<name>A0A252F4V1_9FIRM</name>
<reference evidence="3 4" key="1">
    <citation type="submission" date="2017-05" db="EMBL/GenBank/DDBJ databases">
        <title>Butyricicoccus porcorum sp. nov. a butyrate-producing bacterium from the swine intestinal tract.</title>
        <authorList>
            <person name="Trachsel J."/>
            <person name="Humphrey S."/>
            <person name="Allen H.K."/>
        </authorList>
    </citation>
    <scope>NUCLEOTIDE SEQUENCE [LARGE SCALE GENOMIC DNA]</scope>
    <source>
        <strain evidence="3">BB10</strain>
    </source>
</reference>
<dbReference type="InterPro" id="IPR002525">
    <property type="entry name" value="Transp_IS110-like_N"/>
</dbReference>
<organism evidence="3 4">
    <name type="scientific">Butyricicoccus porcorum</name>
    <dbReference type="NCBI Taxonomy" id="1945634"/>
    <lineage>
        <taxon>Bacteria</taxon>
        <taxon>Bacillati</taxon>
        <taxon>Bacillota</taxon>
        <taxon>Clostridia</taxon>
        <taxon>Eubacteriales</taxon>
        <taxon>Butyricicoccaceae</taxon>
        <taxon>Butyricicoccus</taxon>
    </lineage>
</organism>
<dbReference type="PANTHER" id="PTHR33055">
    <property type="entry name" value="TRANSPOSASE FOR INSERTION SEQUENCE ELEMENT IS1111A"/>
    <property type="match status" value="1"/>
</dbReference>
<dbReference type="AlphaFoldDB" id="A0A252F4V1"/>
<feature type="domain" description="Transposase IS116/IS110/IS902 C-terminal" evidence="2">
    <location>
        <begin position="278"/>
        <end position="362"/>
    </location>
</feature>
<dbReference type="InterPro" id="IPR047650">
    <property type="entry name" value="Transpos_IS110"/>
</dbReference>
<sequence>MLMNAAGIDVSSRKSTVAVLRPFGEVVKVPFEVGHSAEALLDLARQLKTLDGETRVVMEHTGRYYEPVANVLHEAGLYVSAVNPLLIREYGGNSLRRVKTDKADAVKIARYALDNWADLRDYTPMDTIRYDLKTLNRQFQLASKQKTATANNLIALQEQSFPGIRKCFDSPVRRDGTQKWVDFTYAFWHVDCVRRHSLNAFSERYRKWCKRHGYIFKQSNAEEVYTLAKSAVVLVSSSETTKLLVQEAANQLTSISRSVEIYRAEMNRLASLLPEYPVVMELYGVGESLGPQLMAEIGDVRRFEQKKSLIAFAGVDPMPNQSGDKNVRSNRSSKRGSPYLRKTLFNIMGIYLRCSPAEEPVYQFLDRKRAEGKPFYVYMTAGANKFLRRYYAKVRDYLATLDDLPPVDMDSTGLNQTN</sequence>
<dbReference type="GO" id="GO:0004803">
    <property type="term" value="F:transposase activity"/>
    <property type="evidence" value="ECO:0007669"/>
    <property type="project" value="InterPro"/>
</dbReference>
<dbReference type="GO" id="GO:0006313">
    <property type="term" value="P:DNA transposition"/>
    <property type="evidence" value="ECO:0007669"/>
    <property type="project" value="InterPro"/>
</dbReference>
<evidence type="ECO:0000259" key="2">
    <source>
        <dbReference type="Pfam" id="PF02371"/>
    </source>
</evidence>
<evidence type="ECO:0000313" key="4">
    <source>
        <dbReference type="Proteomes" id="UP000194903"/>
    </source>
</evidence>
<proteinExistence type="predicted"/>
<gene>
    <name evidence="3" type="ORF">CBW42_06310</name>
</gene>
<evidence type="ECO:0000313" key="3">
    <source>
        <dbReference type="EMBL" id="OUM20799.1"/>
    </source>
</evidence>
<dbReference type="GO" id="GO:0003677">
    <property type="term" value="F:DNA binding"/>
    <property type="evidence" value="ECO:0007669"/>
    <property type="project" value="InterPro"/>
</dbReference>
<dbReference type="NCBIfam" id="NF033542">
    <property type="entry name" value="transpos_IS110"/>
    <property type="match status" value="1"/>
</dbReference>
<dbReference type="InterPro" id="IPR003346">
    <property type="entry name" value="Transposase_20"/>
</dbReference>
<feature type="domain" description="Transposase IS110-like N-terminal" evidence="1">
    <location>
        <begin position="6"/>
        <end position="162"/>
    </location>
</feature>
<protein>
    <submittedName>
        <fullName evidence="3">IS110 family transposase</fullName>
    </submittedName>
</protein>